<protein>
    <submittedName>
        <fullName evidence="1">Uncharacterized protein</fullName>
    </submittedName>
</protein>
<comment type="caution">
    <text evidence="1">The sequence shown here is derived from an EMBL/GenBank/DDBJ whole genome shotgun (WGS) entry which is preliminary data.</text>
</comment>
<dbReference type="Proteomes" id="UP000746747">
    <property type="component" value="Unassembled WGS sequence"/>
</dbReference>
<sequence>MASFAPSLFVFFFHLINNWPKLVVYIFNHSTNSSLEEFVEIKWNRPGKIKSIGRSGIFANSATDFRKHYGLVHLSACSSLLRTWQNRTIQNFEWTISEQYNGQHFYWTTQECQTSWLAPEQTRYIVKVLVKFMDDKILHGEVRIRIRDYWIGVIGDSFASGEGNPDVPVNALKKTMAKWLSNRCHRSSRSWAYKVYEWVSDTIVKDSAIHFTYLPCTGASVDNGILVFSNNTSQINVLEQITRIRGTGPDLLMMSIGGNDIGYSEILSTLIGGPTGSLFSTIDMRFFYTSYQLDRVAKAIQKLKPNQVIIPHYFDLTRNERGVVDADCADMRQISTENLILAEKKILQRINGLITKKSKQYGWTAIEGVAELFRSRGCCSSNSLIRSIRDSIQLQGNSFGAFHPIEEAHKQIADLIVKQVQQFHN</sequence>
<reference evidence="1" key="1">
    <citation type="submission" date="2021-09" db="EMBL/GenBank/DDBJ databases">
        <authorList>
            <consortium name="Pathogen Informatics"/>
        </authorList>
    </citation>
    <scope>NUCLEOTIDE SEQUENCE</scope>
</reference>
<dbReference type="EMBL" id="CAKAEH010001659">
    <property type="protein sequence ID" value="CAG9538433.1"/>
    <property type="molecule type" value="Genomic_DNA"/>
</dbReference>
<evidence type="ECO:0000313" key="2">
    <source>
        <dbReference type="Proteomes" id="UP000746747"/>
    </source>
</evidence>
<evidence type="ECO:0000313" key="1">
    <source>
        <dbReference type="EMBL" id="CAG9538433.1"/>
    </source>
</evidence>
<dbReference type="PANTHER" id="PTHR37981:SF1">
    <property type="entry name" value="SGNH HYDROLASE-TYPE ESTERASE DOMAIN-CONTAINING PROTEIN"/>
    <property type="match status" value="1"/>
</dbReference>
<accession>A0A8J2MAU9</accession>
<dbReference type="OrthoDB" id="21678at2759"/>
<dbReference type="CDD" id="cd01823">
    <property type="entry name" value="SEST_like"/>
    <property type="match status" value="1"/>
</dbReference>
<proteinExistence type="predicted"/>
<dbReference type="AlphaFoldDB" id="A0A8J2MAU9"/>
<dbReference type="InterPro" id="IPR037460">
    <property type="entry name" value="SEST-like"/>
</dbReference>
<dbReference type="GO" id="GO:0006629">
    <property type="term" value="P:lipid metabolic process"/>
    <property type="evidence" value="ECO:0007669"/>
    <property type="project" value="TreeGrafter"/>
</dbReference>
<dbReference type="SUPFAM" id="SSF52266">
    <property type="entry name" value="SGNH hydrolase"/>
    <property type="match status" value="1"/>
</dbReference>
<organism evidence="1 2">
    <name type="scientific">Cercopithifilaria johnstoni</name>
    <dbReference type="NCBI Taxonomy" id="2874296"/>
    <lineage>
        <taxon>Eukaryota</taxon>
        <taxon>Metazoa</taxon>
        <taxon>Ecdysozoa</taxon>
        <taxon>Nematoda</taxon>
        <taxon>Chromadorea</taxon>
        <taxon>Rhabditida</taxon>
        <taxon>Spirurina</taxon>
        <taxon>Spiruromorpha</taxon>
        <taxon>Filarioidea</taxon>
        <taxon>Onchocercidae</taxon>
        <taxon>Cercopithifilaria</taxon>
    </lineage>
</organism>
<dbReference type="InterPro" id="IPR036514">
    <property type="entry name" value="SGNH_hydro_sf"/>
</dbReference>
<dbReference type="GO" id="GO:0016788">
    <property type="term" value="F:hydrolase activity, acting on ester bonds"/>
    <property type="evidence" value="ECO:0007669"/>
    <property type="project" value="InterPro"/>
</dbReference>
<gene>
    <name evidence="1" type="ORF">CJOHNSTONI_LOCUS8143</name>
</gene>
<dbReference type="PANTHER" id="PTHR37981">
    <property type="entry name" value="LIPASE 2"/>
    <property type="match status" value="1"/>
</dbReference>
<name>A0A8J2MAU9_9BILA</name>
<dbReference type="Gene3D" id="3.40.50.1110">
    <property type="entry name" value="SGNH hydrolase"/>
    <property type="match status" value="1"/>
</dbReference>
<keyword evidence="2" id="KW-1185">Reference proteome</keyword>